<comment type="caution">
    <text evidence="2">The sequence shown here is derived from an EMBL/GenBank/DDBJ whole genome shotgun (WGS) entry which is preliminary data.</text>
</comment>
<keyword evidence="1" id="KW-0813">Transport</keyword>
<name>A0ABS2QVM3_9BACI</name>
<keyword evidence="1" id="KW-1003">Cell membrane</keyword>
<evidence type="ECO:0000313" key="2">
    <source>
        <dbReference type="EMBL" id="MBM7703248.1"/>
    </source>
</evidence>
<comment type="function">
    <text evidence="1">Involved in the import of queuosine (Q) precursors, required for Q precursor salvage.</text>
</comment>
<protein>
    <recommendedName>
        <fullName evidence="1">Probable queuosine precursor transporter</fullName>
        <shortName evidence="1">Q precursor transporter</shortName>
    </recommendedName>
</protein>
<dbReference type="PANTHER" id="PTHR34300">
    <property type="entry name" value="QUEUOSINE PRECURSOR TRANSPORTER-RELATED"/>
    <property type="match status" value="1"/>
</dbReference>
<reference evidence="2 3" key="1">
    <citation type="submission" date="2021-01" db="EMBL/GenBank/DDBJ databases">
        <title>Genomic Encyclopedia of Type Strains, Phase IV (KMG-IV): sequencing the most valuable type-strain genomes for metagenomic binning, comparative biology and taxonomic classification.</title>
        <authorList>
            <person name="Goeker M."/>
        </authorList>
    </citation>
    <scope>NUCLEOTIDE SEQUENCE [LARGE SCALE GENOMIC DNA]</scope>
    <source>
        <strain evidence="2 3">DSM 104297</strain>
    </source>
</reference>
<dbReference type="Proteomes" id="UP000809829">
    <property type="component" value="Unassembled WGS sequence"/>
</dbReference>
<dbReference type="EMBL" id="JAFBFC010000003">
    <property type="protein sequence ID" value="MBM7703248.1"/>
    <property type="molecule type" value="Genomic_DNA"/>
</dbReference>
<organism evidence="2 3">
    <name type="scientific">Priestia iocasae</name>
    <dbReference type="NCBI Taxonomy" id="2291674"/>
    <lineage>
        <taxon>Bacteria</taxon>
        <taxon>Bacillati</taxon>
        <taxon>Bacillota</taxon>
        <taxon>Bacilli</taxon>
        <taxon>Bacillales</taxon>
        <taxon>Bacillaceae</taxon>
        <taxon>Priestia</taxon>
    </lineage>
</organism>
<sequence>MFNEVLWFVFALINFSLLLIIYRFSGKAGLFVWLGFSTVVANLQVVKTIELFGLTATLGNIMYGTAFFVTDLLNEKYGKDEARKAVWLGFFTLIAMTIIMQFVLAFEPASIDFAQESLETIFGLLPRIALGSLLAYMISQHLDVYLFSLLKKKFPHPSQLWIRNNGSTMVSQFVDTLVFTLIAFIGFYPLSEWIQIFITTYFIKMIVAIIDTPFIYLARSFKVKS</sequence>
<feature type="transmembrane region" description="Helical" evidence="1">
    <location>
        <begin position="52"/>
        <end position="73"/>
    </location>
</feature>
<feature type="transmembrane region" description="Helical" evidence="1">
    <location>
        <begin position="124"/>
        <end position="148"/>
    </location>
</feature>
<evidence type="ECO:0000256" key="1">
    <source>
        <dbReference type="HAMAP-Rule" id="MF_02088"/>
    </source>
</evidence>
<evidence type="ECO:0000313" key="3">
    <source>
        <dbReference type="Proteomes" id="UP000809829"/>
    </source>
</evidence>
<keyword evidence="1" id="KW-0472">Membrane</keyword>
<accession>A0ABS2QVM3</accession>
<dbReference type="HAMAP" id="MF_02088">
    <property type="entry name" value="Q_prec_transport"/>
    <property type="match status" value="1"/>
</dbReference>
<feature type="transmembrane region" description="Helical" evidence="1">
    <location>
        <begin position="29"/>
        <end position="46"/>
    </location>
</feature>
<gene>
    <name evidence="2" type="ORF">JOC83_002095</name>
</gene>
<keyword evidence="1" id="KW-0812">Transmembrane</keyword>
<feature type="transmembrane region" description="Helical" evidence="1">
    <location>
        <begin position="194"/>
        <end position="218"/>
    </location>
</feature>
<proteinExistence type="inferred from homology"/>
<feature type="transmembrane region" description="Helical" evidence="1">
    <location>
        <begin position="85"/>
        <end position="104"/>
    </location>
</feature>
<keyword evidence="3" id="KW-1185">Reference proteome</keyword>
<dbReference type="PANTHER" id="PTHR34300:SF2">
    <property type="entry name" value="QUEUOSINE PRECURSOR TRANSPORTER-RELATED"/>
    <property type="match status" value="1"/>
</dbReference>
<feature type="transmembrane region" description="Helical" evidence="1">
    <location>
        <begin position="169"/>
        <end position="188"/>
    </location>
</feature>
<dbReference type="Pfam" id="PF02592">
    <property type="entry name" value="Vut_1"/>
    <property type="match status" value="1"/>
</dbReference>
<dbReference type="NCBIfam" id="TIGR00697">
    <property type="entry name" value="queuosine precursor transporter"/>
    <property type="match status" value="1"/>
</dbReference>
<feature type="transmembrane region" description="Helical" evidence="1">
    <location>
        <begin position="6"/>
        <end position="22"/>
    </location>
</feature>
<keyword evidence="1" id="KW-1133">Transmembrane helix</keyword>
<comment type="similarity">
    <text evidence="1">Belongs to the vitamin uptake transporter (VUT/ECF) (TC 2.A.88) family. Q precursor transporter subfamily.</text>
</comment>
<dbReference type="InterPro" id="IPR003744">
    <property type="entry name" value="YhhQ"/>
</dbReference>
<dbReference type="RefSeq" id="WP_205186851.1">
    <property type="nucleotide sequence ID" value="NZ_JAFBFC010000003.1"/>
</dbReference>
<comment type="subcellular location">
    <subcellularLocation>
        <location evidence="1">Cell membrane</location>
        <topology evidence="1">Multi-pass membrane protein</topology>
    </subcellularLocation>
</comment>